<protein>
    <submittedName>
        <fullName evidence="2">Uncharacterized protein</fullName>
    </submittedName>
</protein>
<proteinExistence type="predicted"/>
<evidence type="ECO:0000256" key="1">
    <source>
        <dbReference type="SAM" id="MobiDB-lite"/>
    </source>
</evidence>
<feature type="region of interest" description="Disordered" evidence="1">
    <location>
        <begin position="101"/>
        <end position="193"/>
    </location>
</feature>
<dbReference type="Proteomes" id="UP001212997">
    <property type="component" value="Unassembled WGS sequence"/>
</dbReference>
<comment type="caution">
    <text evidence="2">The sequence shown here is derived from an EMBL/GenBank/DDBJ whole genome shotgun (WGS) entry which is preliminary data.</text>
</comment>
<organism evidence="2 3">
    <name type="scientific">Meripilus lineatus</name>
    <dbReference type="NCBI Taxonomy" id="2056292"/>
    <lineage>
        <taxon>Eukaryota</taxon>
        <taxon>Fungi</taxon>
        <taxon>Dikarya</taxon>
        <taxon>Basidiomycota</taxon>
        <taxon>Agaricomycotina</taxon>
        <taxon>Agaricomycetes</taxon>
        <taxon>Polyporales</taxon>
        <taxon>Meripilaceae</taxon>
        <taxon>Meripilus</taxon>
    </lineage>
</organism>
<sequence length="193" mass="21100">MASSIIDPPYPDPSSEDVNIDGPLTAEPVDETITPDNVDTISPEPQDTAKPSISNPDPAEVKEVDNIGTLRFDIAFRWIDRTASIFIFALILRDVDVLKDDPSHEETTASPPSNNVPLQREVSEELDEDSGARQFRARGRRSVPRPITSRVSEDVGLLVDEGRSSSAMSGVRVGTKPKPPFKPPKGKDDVIEE</sequence>
<evidence type="ECO:0000313" key="2">
    <source>
        <dbReference type="EMBL" id="KAJ3490925.1"/>
    </source>
</evidence>
<reference evidence="2" key="1">
    <citation type="submission" date="2022-07" db="EMBL/GenBank/DDBJ databases">
        <title>Genome Sequence of Physisporinus lineatus.</title>
        <authorList>
            <person name="Buettner E."/>
        </authorList>
    </citation>
    <scope>NUCLEOTIDE SEQUENCE</scope>
    <source>
        <strain evidence="2">VT162</strain>
    </source>
</reference>
<feature type="compositionally biased region" description="Polar residues" evidence="1">
    <location>
        <begin position="108"/>
        <end position="117"/>
    </location>
</feature>
<dbReference type="EMBL" id="JANAWD010000020">
    <property type="protein sequence ID" value="KAJ3490925.1"/>
    <property type="molecule type" value="Genomic_DNA"/>
</dbReference>
<accession>A0AAD5VBI6</accession>
<feature type="region of interest" description="Disordered" evidence="1">
    <location>
        <begin position="1"/>
        <end position="60"/>
    </location>
</feature>
<name>A0AAD5VBI6_9APHY</name>
<evidence type="ECO:0000313" key="3">
    <source>
        <dbReference type="Proteomes" id="UP001212997"/>
    </source>
</evidence>
<feature type="compositionally biased region" description="Polar residues" evidence="1">
    <location>
        <begin position="34"/>
        <end position="55"/>
    </location>
</feature>
<gene>
    <name evidence="2" type="ORF">NLI96_g1090</name>
</gene>
<dbReference type="AlphaFoldDB" id="A0AAD5VBI6"/>
<keyword evidence="3" id="KW-1185">Reference proteome</keyword>